<proteinExistence type="predicted"/>
<keyword evidence="2" id="KW-0472">Membrane</keyword>
<evidence type="ECO:0000313" key="3">
    <source>
        <dbReference type="EMBL" id="KAK1273448.1"/>
    </source>
</evidence>
<comment type="caution">
    <text evidence="3">The sequence shown here is derived from an EMBL/GenBank/DDBJ whole genome shotgun (WGS) entry which is preliminary data.</text>
</comment>
<feature type="transmembrane region" description="Helical" evidence="2">
    <location>
        <begin position="24"/>
        <end position="52"/>
    </location>
</feature>
<keyword evidence="2" id="KW-1133">Transmembrane helix</keyword>
<gene>
    <name evidence="3" type="ORF">QJS04_geneDACA017346</name>
</gene>
<organism evidence="3 4">
    <name type="scientific">Acorus gramineus</name>
    <name type="common">Dwarf sweet flag</name>
    <dbReference type="NCBI Taxonomy" id="55184"/>
    <lineage>
        <taxon>Eukaryota</taxon>
        <taxon>Viridiplantae</taxon>
        <taxon>Streptophyta</taxon>
        <taxon>Embryophyta</taxon>
        <taxon>Tracheophyta</taxon>
        <taxon>Spermatophyta</taxon>
        <taxon>Magnoliopsida</taxon>
        <taxon>Liliopsida</taxon>
        <taxon>Acoraceae</taxon>
        <taxon>Acorus</taxon>
    </lineage>
</organism>
<dbReference type="PANTHER" id="PTHR11972:SF41">
    <property type="entry name" value="FERRIC REDUCTION OXIDASE 2"/>
    <property type="match status" value="1"/>
</dbReference>
<keyword evidence="4" id="KW-1185">Reference proteome</keyword>
<dbReference type="InterPro" id="IPR050369">
    <property type="entry name" value="RBOH/FRE"/>
</dbReference>
<reference evidence="3" key="2">
    <citation type="submission" date="2023-06" db="EMBL/GenBank/DDBJ databases">
        <authorList>
            <person name="Ma L."/>
            <person name="Liu K.-W."/>
            <person name="Li Z."/>
            <person name="Hsiao Y.-Y."/>
            <person name="Qi Y."/>
            <person name="Fu T."/>
            <person name="Tang G."/>
            <person name="Zhang D."/>
            <person name="Sun W.-H."/>
            <person name="Liu D.-K."/>
            <person name="Li Y."/>
            <person name="Chen G.-Z."/>
            <person name="Liu X.-D."/>
            <person name="Liao X.-Y."/>
            <person name="Jiang Y.-T."/>
            <person name="Yu X."/>
            <person name="Hao Y."/>
            <person name="Huang J."/>
            <person name="Zhao X.-W."/>
            <person name="Ke S."/>
            <person name="Chen Y.-Y."/>
            <person name="Wu W.-L."/>
            <person name="Hsu J.-L."/>
            <person name="Lin Y.-F."/>
            <person name="Huang M.-D."/>
            <person name="Li C.-Y."/>
            <person name="Huang L."/>
            <person name="Wang Z.-W."/>
            <person name="Zhao X."/>
            <person name="Zhong W.-Y."/>
            <person name="Peng D.-H."/>
            <person name="Ahmad S."/>
            <person name="Lan S."/>
            <person name="Zhang J.-S."/>
            <person name="Tsai W.-C."/>
            <person name="Van De Peer Y."/>
            <person name="Liu Z.-J."/>
        </authorList>
    </citation>
    <scope>NUCLEOTIDE SEQUENCE</scope>
    <source>
        <strain evidence="3">SCP</strain>
        <tissue evidence="3">Leaves</tissue>
    </source>
</reference>
<dbReference type="PANTHER" id="PTHR11972">
    <property type="entry name" value="NADPH OXIDASE"/>
    <property type="match status" value="1"/>
</dbReference>
<dbReference type="GO" id="GO:0000293">
    <property type="term" value="F:ferric-chelate reductase activity"/>
    <property type="evidence" value="ECO:0007669"/>
    <property type="project" value="TreeGrafter"/>
</dbReference>
<evidence type="ECO:0000256" key="1">
    <source>
        <dbReference type="ARBA" id="ARBA00023002"/>
    </source>
</evidence>
<keyword evidence="2" id="KW-0812">Transmembrane</keyword>
<sequence length="88" mass="10659">MSVTTIPCIRRKAFEIFFYSHQLYFLFLFFYLLQVGINFFCLILPGVYLFLIDRYLCILQSRQNVRLDSARLLPCEAIKLKFSKEQWF</sequence>
<evidence type="ECO:0000313" key="4">
    <source>
        <dbReference type="Proteomes" id="UP001179952"/>
    </source>
</evidence>
<accession>A0AAV9B9M9</accession>
<keyword evidence="1" id="KW-0560">Oxidoreductase</keyword>
<name>A0AAV9B9M9_ACOGR</name>
<protein>
    <submittedName>
        <fullName evidence="3">Ferric reduction oxidase 1</fullName>
    </submittedName>
</protein>
<reference evidence="3" key="1">
    <citation type="journal article" date="2023" name="Nat. Commun.">
        <title>Diploid and tetraploid genomes of Acorus and the evolution of monocots.</title>
        <authorList>
            <person name="Ma L."/>
            <person name="Liu K.W."/>
            <person name="Li Z."/>
            <person name="Hsiao Y.Y."/>
            <person name="Qi Y."/>
            <person name="Fu T."/>
            <person name="Tang G.D."/>
            <person name="Zhang D."/>
            <person name="Sun W.H."/>
            <person name="Liu D.K."/>
            <person name="Li Y."/>
            <person name="Chen G.Z."/>
            <person name="Liu X.D."/>
            <person name="Liao X.Y."/>
            <person name="Jiang Y.T."/>
            <person name="Yu X."/>
            <person name="Hao Y."/>
            <person name="Huang J."/>
            <person name="Zhao X.W."/>
            <person name="Ke S."/>
            <person name="Chen Y.Y."/>
            <person name="Wu W.L."/>
            <person name="Hsu J.L."/>
            <person name="Lin Y.F."/>
            <person name="Huang M.D."/>
            <person name="Li C.Y."/>
            <person name="Huang L."/>
            <person name="Wang Z.W."/>
            <person name="Zhao X."/>
            <person name="Zhong W.Y."/>
            <person name="Peng D.H."/>
            <person name="Ahmad S."/>
            <person name="Lan S."/>
            <person name="Zhang J.S."/>
            <person name="Tsai W.C."/>
            <person name="Van de Peer Y."/>
            <person name="Liu Z.J."/>
        </authorList>
    </citation>
    <scope>NUCLEOTIDE SEQUENCE</scope>
    <source>
        <strain evidence="3">SCP</strain>
    </source>
</reference>
<dbReference type="GO" id="GO:0005886">
    <property type="term" value="C:plasma membrane"/>
    <property type="evidence" value="ECO:0007669"/>
    <property type="project" value="TreeGrafter"/>
</dbReference>
<evidence type="ECO:0000256" key="2">
    <source>
        <dbReference type="SAM" id="Phobius"/>
    </source>
</evidence>
<dbReference type="EMBL" id="JAUJYN010000004">
    <property type="protein sequence ID" value="KAK1273448.1"/>
    <property type="molecule type" value="Genomic_DNA"/>
</dbReference>
<dbReference type="Proteomes" id="UP001179952">
    <property type="component" value="Unassembled WGS sequence"/>
</dbReference>
<dbReference type="AlphaFoldDB" id="A0AAV9B9M9"/>